<dbReference type="InterPro" id="IPR000990">
    <property type="entry name" value="Innexin"/>
</dbReference>
<evidence type="ECO:0000256" key="11">
    <source>
        <dbReference type="ARBA" id="ARBA00023303"/>
    </source>
</evidence>
<dbReference type="AlphaFoldDB" id="A0AAN7VD33"/>
<keyword evidence="7" id="KW-0965">Cell junction</keyword>
<evidence type="ECO:0000256" key="6">
    <source>
        <dbReference type="ARBA" id="ARBA00022868"/>
    </source>
</evidence>
<keyword evidence="8 12" id="KW-1133">Transmembrane helix</keyword>
<comment type="similarity">
    <text evidence="12">Belongs to the pannexin family.</text>
</comment>
<name>A0AAN7VD33_9COLE</name>
<keyword evidence="9 12" id="KW-0406">Ion transport</keyword>
<evidence type="ECO:0000313" key="14">
    <source>
        <dbReference type="Proteomes" id="UP001329430"/>
    </source>
</evidence>
<reference evidence="13 14" key="1">
    <citation type="journal article" date="2024" name="Insects">
        <title>An Improved Chromosome-Level Genome Assembly of the Firefly Pyrocoelia pectoralis.</title>
        <authorList>
            <person name="Fu X."/>
            <person name="Meyer-Rochow V.B."/>
            <person name="Ballantyne L."/>
            <person name="Zhu X."/>
        </authorList>
    </citation>
    <scope>NUCLEOTIDE SEQUENCE [LARGE SCALE GENOMIC DNA]</scope>
    <source>
        <strain evidence="13">XCY_ONT2</strain>
    </source>
</reference>
<dbReference type="PROSITE" id="PS51013">
    <property type="entry name" value="PANNEXIN"/>
    <property type="match status" value="1"/>
</dbReference>
<feature type="transmembrane region" description="Helical" evidence="12">
    <location>
        <begin position="124"/>
        <end position="146"/>
    </location>
</feature>
<dbReference type="PANTHER" id="PTHR11893:SF41">
    <property type="entry name" value="INNEXIN INX2"/>
    <property type="match status" value="1"/>
</dbReference>
<evidence type="ECO:0000256" key="5">
    <source>
        <dbReference type="ARBA" id="ARBA00022692"/>
    </source>
</evidence>
<dbReference type="GO" id="GO:0007602">
    <property type="term" value="P:phototransduction"/>
    <property type="evidence" value="ECO:0007669"/>
    <property type="project" value="TreeGrafter"/>
</dbReference>
<keyword evidence="4" id="KW-1003">Cell membrane</keyword>
<comment type="caution">
    <text evidence="13">The sequence shown here is derived from an EMBL/GenBank/DDBJ whole genome shotgun (WGS) entry which is preliminary data.</text>
</comment>
<evidence type="ECO:0000256" key="12">
    <source>
        <dbReference type="RuleBase" id="RU010713"/>
    </source>
</evidence>
<feature type="transmembrane region" description="Helical" evidence="12">
    <location>
        <begin position="209"/>
        <end position="230"/>
    </location>
</feature>
<dbReference type="GO" id="GO:0005921">
    <property type="term" value="C:gap junction"/>
    <property type="evidence" value="ECO:0007669"/>
    <property type="project" value="UniProtKB-SubCell"/>
</dbReference>
<keyword evidence="14" id="KW-1185">Reference proteome</keyword>
<evidence type="ECO:0000313" key="13">
    <source>
        <dbReference type="EMBL" id="KAK5641194.1"/>
    </source>
</evidence>
<keyword evidence="11 12" id="KW-0407">Ion channel</keyword>
<dbReference type="PRINTS" id="PR01262">
    <property type="entry name" value="INNEXIN"/>
</dbReference>
<feature type="transmembrane region" description="Helical" evidence="12">
    <location>
        <begin position="26"/>
        <end position="43"/>
    </location>
</feature>
<keyword evidence="3 12" id="KW-0813">Transport</keyword>
<accession>A0AAN7VD33</accession>
<dbReference type="Proteomes" id="UP001329430">
    <property type="component" value="Chromosome 7"/>
</dbReference>
<evidence type="ECO:0000256" key="9">
    <source>
        <dbReference type="ARBA" id="ARBA00023065"/>
    </source>
</evidence>
<feature type="transmembrane region" description="Helical" evidence="12">
    <location>
        <begin position="296"/>
        <end position="322"/>
    </location>
</feature>
<evidence type="ECO:0000256" key="2">
    <source>
        <dbReference type="ARBA" id="ARBA00004651"/>
    </source>
</evidence>
<keyword evidence="6" id="KW-0303">Gap junction</keyword>
<keyword evidence="10 12" id="KW-0472">Membrane</keyword>
<organism evidence="13 14">
    <name type="scientific">Pyrocoelia pectoralis</name>
    <dbReference type="NCBI Taxonomy" id="417401"/>
    <lineage>
        <taxon>Eukaryota</taxon>
        <taxon>Metazoa</taxon>
        <taxon>Ecdysozoa</taxon>
        <taxon>Arthropoda</taxon>
        <taxon>Hexapoda</taxon>
        <taxon>Insecta</taxon>
        <taxon>Pterygota</taxon>
        <taxon>Neoptera</taxon>
        <taxon>Endopterygota</taxon>
        <taxon>Coleoptera</taxon>
        <taxon>Polyphaga</taxon>
        <taxon>Elateriformia</taxon>
        <taxon>Elateroidea</taxon>
        <taxon>Lampyridae</taxon>
        <taxon>Lampyrinae</taxon>
        <taxon>Pyrocoelia</taxon>
    </lineage>
</organism>
<evidence type="ECO:0000256" key="4">
    <source>
        <dbReference type="ARBA" id="ARBA00022475"/>
    </source>
</evidence>
<dbReference type="GO" id="GO:0034220">
    <property type="term" value="P:monoatomic ion transmembrane transport"/>
    <property type="evidence" value="ECO:0007669"/>
    <property type="project" value="UniProtKB-KW"/>
</dbReference>
<evidence type="ECO:0000256" key="7">
    <source>
        <dbReference type="ARBA" id="ARBA00022949"/>
    </source>
</evidence>
<gene>
    <name evidence="12" type="primary">inx</name>
    <name evidence="13" type="ORF">RI129_009741</name>
</gene>
<protein>
    <recommendedName>
        <fullName evidence="12">Innexin</fullName>
    </recommendedName>
</protein>
<evidence type="ECO:0000256" key="1">
    <source>
        <dbReference type="ARBA" id="ARBA00004610"/>
    </source>
</evidence>
<dbReference type="GO" id="GO:0005886">
    <property type="term" value="C:plasma membrane"/>
    <property type="evidence" value="ECO:0007669"/>
    <property type="project" value="UniProtKB-SubCell"/>
</dbReference>
<proteinExistence type="inferred from homology"/>
<comment type="function">
    <text evidence="12">Structural component of the gap junctions.</text>
</comment>
<dbReference type="Pfam" id="PF00876">
    <property type="entry name" value="Innexin"/>
    <property type="match status" value="1"/>
</dbReference>
<evidence type="ECO:0000256" key="8">
    <source>
        <dbReference type="ARBA" id="ARBA00022989"/>
    </source>
</evidence>
<evidence type="ECO:0000256" key="10">
    <source>
        <dbReference type="ARBA" id="ARBA00023136"/>
    </source>
</evidence>
<dbReference type="GO" id="GO:0005243">
    <property type="term" value="F:gap junction channel activity"/>
    <property type="evidence" value="ECO:0007669"/>
    <property type="project" value="TreeGrafter"/>
</dbReference>
<comment type="subcellular location">
    <subcellularLocation>
        <location evidence="1">Cell junction</location>
        <location evidence="1">Gap junction</location>
    </subcellularLocation>
    <subcellularLocation>
        <location evidence="2 12">Cell membrane</location>
        <topology evidence="2 12">Multi-pass membrane protein</topology>
    </subcellularLocation>
</comment>
<keyword evidence="5 12" id="KW-0812">Transmembrane</keyword>
<dbReference type="PANTHER" id="PTHR11893">
    <property type="entry name" value="INNEXIN"/>
    <property type="match status" value="1"/>
</dbReference>
<dbReference type="EMBL" id="JAVRBK010000007">
    <property type="protein sequence ID" value="KAK5641194.1"/>
    <property type="molecule type" value="Genomic_DNA"/>
</dbReference>
<evidence type="ECO:0000256" key="3">
    <source>
        <dbReference type="ARBA" id="ARBA00022448"/>
    </source>
</evidence>
<sequence>MLDFLNSFKSLIKLEKIHTDNNIFKLHYRFTVIMLIVFSILITSKQYFGDPINCDVAYDRKSVIDTYCWIFGTFRIKSSVTGTYMLYSIWPGLGNYVNTKHTNNAWKEIMNTSDLDDVIISQKYYQWVCIVLCFQALLFYIPRYLWKTWEGGRLRLLVKDLGLDHFVYVDKFLTQYVTGSPLISSSWNTECKEKLISYVLAGKYSHNLYCFRFTVCEILNFVNVIGQILLMDWFLNYQFSDYGISLMTTNAFETMNRVFPKLTKCTYGKFGPTGTVETRDALCVLPINVVNEKLFIFLWLWFYVLSLLSVLALFYRMLILFIPNFRLYLLMAQARYISRNHAEAIVKRLTYGDYFILYQMGKNLNPLIYKDLINGMGRILMDKTSLSYNPEVTIPI</sequence>